<organism evidence="5 6">
    <name type="scientific">Teratosphaeria destructans</name>
    <dbReference type="NCBI Taxonomy" id="418781"/>
    <lineage>
        <taxon>Eukaryota</taxon>
        <taxon>Fungi</taxon>
        <taxon>Dikarya</taxon>
        <taxon>Ascomycota</taxon>
        <taxon>Pezizomycotina</taxon>
        <taxon>Dothideomycetes</taxon>
        <taxon>Dothideomycetidae</taxon>
        <taxon>Mycosphaerellales</taxon>
        <taxon>Teratosphaeriaceae</taxon>
        <taxon>Teratosphaeria</taxon>
    </lineage>
</organism>
<reference evidence="5 6" key="1">
    <citation type="journal article" date="2018" name="IMA Fungus">
        <title>IMA Genome-F 10: Nine draft genome sequences of Claviceps purpurea s.lat., including C. arundinis, C. humidiphila, and C. cf. spartinae, pseudomolecules for the pitch canker pathogen Fusarium circinatum, draft genome of Davidsoniella eucalypti, Grosmannia galeiformis, Quambalaria eucalypti, and Teratosphaeria destructans.</title>
        <authorList>
            <person name="Wingfield B.D."/>
            <person name="Liu M."/>
            <person name="Nguyen H.D."/>
            <person name="Lane F.A."/>
            <person name="Morgan S.W."/>
            <person name="De Vos L."/>
            <person name="Wilken P.M."/>
            <person name="Duong T.A."/>
            <person name="Aylward J."/>
            <person name="Coetzee M.P."/>
            <person name="Dadej K."/>
            <person name="De Beer Z.W."/>
            <person name="Findlay W."/>
            <person name="Havenga M."/>
            <person name="Kolarik M."/>
            <person name="Menzies J.G."/>
            <person name="Naidoo K."/>
            <person name="Pochopski O."/>
            <person name="Shoukouhi P."/>
            <person name="Santana Q.C."/>
            <person name="Seifert K.A."/>
            <person name="Soal N."/>
            <person name="Steenkamp E.T."/>
            <person name="Tatham C.T."/>
            <person name="van der Nest M.A."/>
            <person name="Wingfield M.J."/>
        </authorList>
    </citation>
    <scope>NUCLEOTIDE SEQUENCE [LARGE SCALE GENOMIC DNA]</scope>
    <source>
        <strain evidence="5">CMW44962</strain>
    </source>
</reference>
<dbReference type="GO" id="GO:0005634">
    <property type="term" value="C:nucleus"/>
    <property type="evidence" value="ECO:0007669"/>
    <property type="project" value="TreeGrafter"/>
</dbReference>
<dbReference type="Proteomes" id="UP001138500">
    <property type="component" value="Unassembled WGS sequence"/>
</dbReference>
<comment type="similarity">
    <text evidence="1">Belongs to the heat shock protein 70 family.</text>
</comment>
<evidence type="ECO:0000256" key="4">
    <source>
        <dbReference type="SAM" id="MobiDB-lite"/>
    </source>
</evidence>
<dbReference type="Gene3D" id="3.30.30.30">
    <property type="match status" value="1"/>
</dbReference>
<dbReference type="Gene3D" id="3.90.640.10">
    <property type="entry name" value="Actin, Chain A, domain 4"/>
    <property type="match status" value="1"/>
</dbReference>
<dbReference type="InterPro" id="IPR043129">
    <property type="entry name" value="ATPase_NBD"/>
</dbReference>
<evidence type="ECO:0000313" key="5">
    <source>
        <dbReference type="EMBL" id="KAH9828221.1"/>
    </source>
</evidence>
<dbReference type="CDD" id="cd10232">
    <property type="entry name" value="ASKHA_NBD_HSP70_ScSsz1p-like"/>
    <property type="match status" value="1"/>
</dbReference>
<evidence type="ECO:0000313" key="6">
    <source>
        <dbReference type="Proteomes" id="UP001138500"/>
    </source>
</evidence>
<sequence length="589" mass="62850">MSADEVALDDSQGRACIGVSFGNSYSSIAYTVDDKAEVIANEEGDRQIPSILSYVAGEEFQGTQAKAQIVRNPRNTIAYFRDYLGKPFTHIDPTPAHASAHPVEHDGGATVAFVVQEKAAETEDGPQPDKTTLTVAEVATRHLRRLKQSASDFLGKDVNAAVVTVPSDYSDTQKSALEASAHAAGIEVLQFISEPISALLAHDAKQQSQEDDGSRREPQDKIVLVADLGGTRSDVAVVASRAGIYTTLATAHDYELGGSSLDKVLVEYAAKEFLKKHKNAKDPRSNERSLAKLSLEAEAVKKALSIGATASFSIESLIDGIDFSLSVNRTRYELLANKVFMSFTRLIESAVQKADLDILDIDTILLSGGTSHTPKIASNLRSHFPESTQIIAPSTHPNAVHPSELTARGAAIQASLISTFEKADIKDNTEAVVTVTPHLQHALGLITGDEGFAVIVDAETPVPVRRTAQIALKDGGDVLLRLAEGVREIKVTREEKPETNGKKADDDDDEDDDDDDDDEPEEVREKIWKAGKVLAEAGIRGVKKGGKVEVQVNVGPDLAITVVAREVGGKGGVRGVVEGGKVEANGAAS</sequence>
<reference evidence="5 6" key="2">
    <citation type="journal article" date="2021" name="Curr. Genet.">
        <title>Genetic response to nitrogen starvation in the aggressive Eucalyptus foliar pathogen Teratosphaeria destructans.</title>
        <authorList>
            <person name="Havenga M."/>
            <person name="Wingfield B.D."/>
            <person name="Wingfield M.J."/>
            <person name="Dreyer L.L."/>
            <person name="Roets F."/>
            <person name="Aylward J."/>
        </authorList>
    </citation>
    <scope>NUCLEOTIDE SEQUENCE [LARGE SCALE GENOMIC DNA]</scope>
    <source>
        <strain evidence="5">CMW44962</strain>
    </source>
</reference>
<name>A0A9W7STB1_9PEZI</name>
<comment type="caution">
    <text evidence="5">The sequence shown here is derived from an EMBL/GenBank/DDBJ whole genome shotgun (WGS) entry which is preliminary data.</text>
</comment>
<dbReference type="PANTHER" id="PTHR45639">
    <property type="entry name" value="HSC70CB, ISOFORM G-RELATED"/>
    <property type="match status" value="1"/>
</dbReference>
<dbReference type="GO" id="GO:0005524">
    <property type="term" value="F:ATP binding"/>
    <property type="evidence" value="ECO:0007669"/>
    <property type="project" value="UniProtKB-KW"/>
</dbReference>
<evidence type="ECO:0000256" key="3">
    <source>
        <dbReference type="ARBA" id="ARBA00022840"/>
    </source>
</evidence>
<dbReference type="GO" id="GO:0005829">
    <property type="term" value="C:cytosol"/>
    <property type="evidence" value="ECO:0007669"/>
    <property type="project" value="TreeGrafter"/>
</dbReference>
<dbReference type="EMBL" id="RIBY02001756">
    <property type="protein sequence ID" value="KAH9828221.1"/>
    <property type="molecule type" value="Genomic_DNA"/>
</dbReference>
<dbReference type="AlphaFoldDB" id="A0A9W7STB1"/>
<dbReference type="PRINTS" id="PR00301">
    <property type="entry name" value="HEATSHOCK70"/>
</dbReference>
<feature type="compositionally biased region" description="Acidic residues" evidence="4">
    <location>
        <begin position="506"/>
        <end position="522"/>
    </location>
</feature>
<dbReference type="InterPro" id="IPR013126">
    <property type="entry name" value="Hsp_70_fam"/>
</dbReference>
<feature type="region of interest" description="Disordered" evidence="4">
    <location>
        <begin position="491"/>
        <end position="523"/>
    </location>
</feature>
<evidence type="ECO:0000256" key="2">
    <source>
        <dbReference type="ARBA" id="ARBA00022741"/>
    </source>
</evidence>
<proteinExistence type="inferred from homology"/>
<dbReference type="OrthoDB" id="29851at2759"/>
<dbReference type="Gene3D" id="3.30.420.40">
    <property type="match status" value="2"/>
</dbReference>
<dbReference type="GO" id="GO:0140662">
    <property type="term" value="F:ATP-dependent protein folding chaperone"/>
    <property type="evidence" value="ECO:0007669"/>
    <property type="project" value="InterPro"/>
</dbReference>
<dbReference type="SUPFAM" id="SSF53067">
    <property type="entry name" value="Actin-like ATPase domain"/>
    <property type="match status" value="2"/>
</dbReference>
<dbReference type="FunFam" id="3.90.640.10:FF:000010">
    <property type="entry name" value="heat shock 70 kDa protein 14"/>
    <property type="match status" value="1"/>
</dbReference>
<keyword evidence="6" id="KW-1185">Reference proteome</keyword>
<keyword evidence="2" id="KW-0547">Nucleotide-binding</keyword>
<dbReference type="Pfam" id="PF00012">
    <property type="entry name" value="HSP70"/>
    <property type="match status" value="1"/>
</dbReference>
<dbReference type="PANTHER" id="PTHR45639:SF32">
    <property type="entry name" value="HEAT SHOCK PROTEIN PDR13"/>
    <property type="match status" value="1"/>
</dbReference>
<keyword evidence="3" id="KW-0067">ATP-binding</keyword>
<accession>A0A9W7STB1</accession>
<gene>
    <name evidence="5" type="ORF">Tdes44962_MAKER09436</name>
</gene>
<feature type="compositionally biased region" description="Basic and acidic residues" evidence="4">
    <location>
        <begin position="491"/>
        <end position="505"/>
    </location>
</feature>
<protein>
    <submittedName>
        <fullName evidence="5">Ribosome-associated complex subunit SSZ1-like</fullName>
    </submittedName>
</protein>
<evidence type="ECO:0000256" key="1">
    <source>
        <dbReference type="ARBA" id="ARBA00007381"/>
    </source>
</evidence>